<feature type="transmembrane region" description="Helical" evidence="1">
    <location>
        <begin position="105"/>
        <end position="124"/>
    </location>
</feature>
<evidence type="ECO:0000256" key="1">
    <source>
        <dbReference type="SAM" id="Phobius"/>
    </source>
</evidence>
<dbReference type="Pfam" id="PF07155">
    <property type="entry name" value="ECF-ribofla_trS"/>
    <property type="match status" value="1"/>
</dbReference>
<dbReference type="EMBL" id="CP046522">
    <property type="protein sequence ID" value="QGU95486.1"/>
    <property type="molecule type" value="Genomic_DNA"/>
</dbReference>
<dbReference type="Gene3D" id="1.10.1760.20">
    <property type="match status" value="1"/>
</dbReference>
<feature type="transmembrane region" description="Helical" evidence="1">
    <location>
        <begin position="71"/>
        <end position="93"/>
    </location>
</feature>
<protein>
    <submittedName>
        <fullName evidence="2">Folate family ECF transporter S component</fullName>
    </submittedName>
</protein>
<evidence type="ECO:0000313" key="3">
    <source>
        <dbReference type="Proteomes" id="UP000422764"/>
    </source>
</evidence>
<accession>A0A6I6EWY2</accession>
<gene>
    <name evidence="2" type="ORF">GOM49_10640</name>
</gene>
<name>A0A6I6EWY2_9CLOT</name>
<proteinExistence type="predicted"/>
<reference evidence="2 3" key="1">
    <citation type="submission" date="2019-12" db="EMBL/GenBank/DDBJ databases">
        <title>Genome sequenceing of Clostridium bovifaecis.</title>
        <authorList>
            <person name="Yao Y."/>
        </authorList>
    </citation>
    <scope>NUCLEOTIDE SEQUENCE [LARGE SCALE GENOMIC DNA]</scope>
    <source>
        <strain evidence="2 3">BXX</strain>
    </source>
</reference>
<keyword evidence="1" id="KW-1133">Transmembrane helix</keyword>
<organism evidence="2 3">
    <name type="scientific">Clostridium bovifaecis</name>
    <dbReference type="NCBI Taxonomy" id="2184719"/>
    <lineage>
        <taxon>Bacteria</taxon>
        <taxon>Bacillati</taxon>
        <taxon>Bacillota</taxon>
        <taxon>Clostridia</taxon>
        <taxon>Eubacteriales</taxon>
        <taxon>Clostridiaceae</taxon>
        <taxon>Clostridium</taxon>
    </lineage>
</organism>
<dbReference type="InterPro" id="IPR009825">
    <property type="entry name" value="ECF_substrate-spec-like"/>
</dbReference>
<sequence>MKFHLRYICRIPLLKRDINNPLFWQVASRKGERRLKRTNTIVYMALFIALDIVFTRFLSIQTPIIRIGFGFLPISLCAIMFGPVIGGAAGAIADILGMAVFPKGAYFPGFTVSAFVAGAIYGVVMHKKQISILRSSLAVALIIVIVDSILNTYWLSIITGKAAGALLIPRLIKNSIMFPIQTTLIYTVWKLFSKLELTIRIKKA</sequence>
<dbReference type="AlphaFoldDB" id="A0A6I6EWY2"/>
<dbReference type="InterPro" id="IPR030949">
    <property type="entry name" value="ECF_S_folate_fam"/>
</dbReference>
<evidence type="ECO:0000313" key="2">
    <source>
        <dbReference type="EMBL" id="QGU95486.1"/>
    </source>
</evidence>
<feature type="transmembrane region" description="Helical" evidence="1">
    <location>
        <begin position="136"/>
        <end position="156"/>
    </location>
</feature>
<feature type="transmembrane region" description="Helical" evidence="1">
    <location>
        <begin position="176"/>
        <end position="193"/>
    </location>
</feature>
<dbReference type="GO" id="GO:0016020">
    <property type="term" value="C:membrane"/>
    <property type="evidence" value="ECO:0007669"/>
    <property type="project" value="InterPro"/>
</dbReference>
<dbReference type="Proteomes" id="UP000422764">
    <property type="component" value="Chromosome"/>
</dbReference>
<keyword evidence="3" id="KW-1185">Reference proteome</keyword>
<dbReference type="NCBIfam" id="TIGR04518">
    <property type="entry name" value="ECF_S_folT_fam"/>
    <property type="match status" value="1"/>
</dbReference>
<keyword evidence="1" id="KW-0812">Transmembrane</keyword>
<keyword evidence="1" id="KW-0472">Membrane</keyword>
<feature type="transmembrane region" description="Helical" evidence="1">
    <location>
        <begin position="41"/>
        <end position="59"/>
    </location>
</feature>